<dbReference type="PANTHER" id="PTHR37287">
    <property type="entry name" value="INO EIGHTY SUBUNIT 1"/>
    <property type="match status" value="1"/>
</dbReference>
<dbReference type="EMBL" id="LN890529">
    <property type="protein sequence ID" value="CUS25070.1"/>
    <property type="molecule type" value="Genomic_DNA"/>
</dbReference>
<dbReference type="GO" id="GO:0031011">
    <property type="term" value="C:Ino80 complex"/>
    <property type="evidence" value="ECO:0007669"/>
    <property type="project" value="InterPro"/>
</dbReference>
<feature type="compositionally biased region" description="Low complexity" evidence="1">
    <location>
        <begin position="438"/>
        <end position="450"/>
    </location>
</feature>
<reference evidence="3" key="1">
    <citation type="submission" date="2015-10" db="EMBL/GenBank/DDBJ databases">
        <authorList>
            <person name="Devillers H."/>
        </authorList>
    </citation>
    <scope>NUCLEOTIDE SEQUENCE [LARGE SCALE GENOMIC DNA]</scope>
</reference>
<dbReference type="OrthoDB" id="5413003at2759"/>
<name>A0A0N7MMG8_9SACH</name>
<sequence>MGNRVYDPIHDVFQSKSEHEGASPNEILSAAEAPDPEEEDGDSTQSDDNATPMNESEPHKRKTKEPSKYMRHLKKPDGEFFTRKDIQFEFLHELCSDRRALFTNRYQNFFTIAPTEEPEPLNVTDESYVARKFIKNEKLTFSEYYLLTIASSTKCSKILRDKLLFDRNVAFSTCALSLLVNTGRLNTTINFFLEMTSQLRTFHSIPCLQRDARDPKSLQDTPRLKSILKNLPLGNDNLPLTEYYEAPVAEKRLDSNPVNLMFHLCDNVALVNLKFIQEYISGASDLSFFDILENPDYDPSQRARILLWLVYVHLETDMTDSAIEKSLELFEVDGKFELKPAPENVDIDTPEEIEFGESQKTKRREFLVKNNRLAHDGYRRSDANRPLMEQTRLDNSSAEDIESIDEDKSFTEKTPSRSAQRANQRASRRTGQKPGPKPGAKAAARALAPKRQSRKHAREQANESVEEEHMPETTTKLEDEDFLTAEDPKLHVQLQSQSQPDDPEAVQAPAKKKQKRRAGLAAPATQVQRNEALDEKKKDEMEALIEFDKSEEVAQHRTQNALMQELERAQALTRRKREELGLVKMFYEFEDVTMATVIGVRGKKRKKFKDGLLGFETDFIRTISGAKRAMLTAQHDANEDIYEFK</sequence>
<feature type="region of interest" description="Disordered" evidence="1">
    <location>
        <begin position="493"/>
        <end position="528"/>
    </location>
</feature>
<organism evidence="2 3">
    <name type="scientific">Lachancea quebecensis</name>
    <dbReference type="NCBI Taxonomy" id="1654605"/>
    <lineage>
        <taxon>Eukaryota</taxon>
        <taxon>Fungi</taxon>
        <taxon>Dikarya</taxon>
        <taxon>Ascomycota</taxon>
        <taxon>Saccharomycotina</taxon>
        <taxon>Saccharomycetes</taxon>
        <taxon>Saccharomycetales</taxon>
        <taxon>Saccharomycetaceae</taxon>
        <taxon>Lachancea</taxon>
    </lineage>
</organism>
<dbReference type="AlphaFoldDB" id="A0A0N7MMG8"/>
<evidence type="ECO:0000313" key="3">
    <source>
        <dbReference type="Proteomes" id="UP000236544"/>
    </source>
</evidence>
<accession>A0A0N7MMG8</accession>
<feature type="region of interest" description="Disordered" evidence="1">
    <location>
        <begin position="377"/>
        <end position="475"/>
    </location>
</feature>
<evidence type="ECO:0000256" key="1">
    <source>
        <dbReference type="SAM" id="MobiDB-lite"/>
    </source>
</evidence>
<feature type="compositionally biased region" description="Polar residues" evidence="1">
    <location>
        <begin position="43"/>
        <end position="54"/>
    </location>
</feature>
<dbReference type="PANTHER" id="PTHR37287:SF1">
    <property type="entry name" value="INO EIGHTY SUBUNIT 1"/>
    <property type="match status" value="1"/>
</dbReference>
<feature type="compositionally biased region" description="Basic residues" evidence="1">
    <location>
        <begin position="59"/>
        <end position="69"/>
    </location>
</feature>
<gene>
    <name evidence="2" type="ORF">LAQU0_S26e00342g</name>
</gene>
<evidence type="ECO:0000313" key="2">
    <source>
        <dbReference type="EMBL" id="CUS25070.1"/>
    </source>
</evidence>
<dbReference type="InterPro" id="IPR038014">
    <property type="entry name" value="Ies1"/>
</dbReference>
<feature type="compositionally biased region" description="Basic and acidic residues" evidence="1">
    <location>
        <begin position="406"/>
        <end position="415"/>
    </location>
</feature>
<feature type="region of interest" description="Disordered" evidence="1">
    <location>
        <begin position="1"/>
        <end position="69"/>
    </location>
</feature>
<protein>
    <submittedName>
        <fullName evidence="2">LAQU0S26e00342g1_1</fullName>
    </submittedName>
</protein>
<feature type="compositionally biased region" description="Low complexity" evidence="1">
    <location>
        <begin position="416"/>
        <end position="425"/>
    </location>
</feature>
<proteinExistence type="predicted"/>
<dbReference type="Proteomes" id="UP000236544">
    <property type="component" value="Unassembled WGS sequence"/>
</dbReference>
<keyword evidence="3" id="KW-1185">Reference proteome</keyword>